<evidence type="ECO:0000256" key="1">
    <source>
        <dbReference type="SAM" id="Coils"/>
    </source>
</evidence>
<sequence>MASSKNTSERIAQLEYEKDGLVRQNKTLLDEVDKLNKERTAYKISRQELEKEHLALQVLVNKLRMALKQAEERDEALPSVEYLRQVEGKVDELVVHVTELVGWMTLLDKSARMEEARKSADAEYVHSYVRKLMENPLMSMYHSKMVEKHANSRPDV</sequence>
<evidence type="ECO:0000313" key="3">
    <source>
        <dbReference type="Proteomes" id="UP000820818"/>
    </source>
</evidence>
<gene>
    <name evidence="2" type="ORF">GHT06_003832</name>
</gene>
<dbReference type="Proteomes" id="UP000820818">
    <property type="component" value="Unassembled WGS sequence"/>
</dbReference>
<name>A0AAD5PK05_9CRUS</name>
<dbReference type="EMBL" id="WJBH02000290">
    <property type="protein sequence ID" value="KAI9549646.1"/>
    <property type="molecule type" value="Genomic_DNA"/>
</dbReference>
<evidence type="ECO:0000313" key="2">
    <source>
        <dbReference type="EMBL" id="KAI9549646.1"/>
    </source>
</evidence>
<keyword evidence="1" id="KW-0175">Coiled coil</keyword>
<proteinExistence type="predicted"/>
<protein>
    <submittedName>
        <fullName evidence="2">Uncharacterized protein</fullName>
    </submittedName>
</protein>
<reference evidence="2" key="1">
    <citation type="submission" date="2022-05" db="EMBL/GenBank/DDBJ databases">
        <title>A multi-omics perspective on studying reproductive biology in Daphnia sinensis.</title>
        <authorList>
            <person name="Jia J."/>
        </authorList>
    </citation>
    <scope>NUCLEOTIDE SEQUENCE</scope>
    <source>
        <strain evidence="2">WSL</strain>
    </source>
</reference>
<feature type="coiled-coil region" evidence="1">
    <location>
        <begin position="11"/>
        <end position="73"/>
    </location>
</feature>
<comment type="caution">
    <text evidence="2">The sequence shown here is derived from an EMBL/GenBank/DDBJ whole genome shotgun (WGS) entry which is preliminary data.</text>
</comment>
<accession>A0AAD5PK05</accession>
<keyword evidence="3" id="KW-1185">Reference proteome</keyword>
<dbReference type="AlphaFoldDB" id="A0AAD5PK05"/>
<organism evidence="2 3">
    <name type="scientific">Daphnia sinensis</name>
    <dbReference type="NCBI Taxonomy" id="1820382"/>
    <lineage>
        <taxon>Eukaryota</taxon>
        <taxon>Metazoa</taxon>
        <taxon>Ecdysozoa</taxon>
        <taxon>Arthropoda</taxon>
        <taxon>Crustacea</taxon>
        <taxon>Branchiopoda</taxon>
        <taxon>Diplostraca</taxon>
        <taxon>Cladocera</taxon>
        <taxon>Anomopoda</taxon>
        <taxon>Daphniidae</taxon>
        <taxon>Daphnia</taxon>
        <taxon>Daphnia similis group</taxon>
    </lineage>
</organism>